<sequence length="2044" mass="219834">MFKLKYFLFVLFFSVSLFAQAQEICDNGIDDDGDGFIDCFDPDCALNSLCDGSYVGNDANCEAPPTEFPDFTMTLDFSTPNETTNHLGRIAIGDLDRDGIPEIISNNRYNDRIYILNGNDGTVKFQRNVDYDPRWEAAIANINDDNCAEIFFWGYKNNRNWIISYDCQLNELWRVEVQGDPGNYGLADFNRDGQVELYLRNEIRDAATGAVLIAGNNWGDVNAGPVAADLTGDGDLELVLGGILYDVNLAGGTLTEIDRIPNYFRRSNNDATSIADYNQDGFLDVIAVGSENGRNQNTTVFFWDVQNNQVRTFIDPIPNLNLSLSCQGGGPQNYYTNGWVNGTGRVNIADLDGDGNLNASFVSGRYLYALDENFNLFWRVIINEETSGYTGCTLFDFNGDGKSEVVYRDEQYIYIINGENGSIYNQQRCISRTNREYPIVADVDADGSTEICVPCGFDDADAWNNFCSLNYSQYSHIRIFKSNSQPWVPARRVWNQHGYFNVNVNDDLTIPQEMQKHHLVWSVGSCTQGPNRPLNTFLNQSPFLNSEGCPTYVAPDLAFVDGSLAVSNPICPERDFNVSFQIQNIGDASLSGNLPVSFYNGDPLAANAIWLGTQYFTLNNFDPGDVFDVTDLMVTGPGSNFELFIVLNDDGSSIPTPIALPNTNFSECDYANNVVNATITPGPFQVEVESTDNFTCVGNAVPANGSARAYRLVGNQEETTDYIFEWWNGTDTSGPANFTGAVYSGLEAGTYTVIATHKTANCSSDPAEVTVGQQIADLNAEIVIEKPYDDCKKPNGKLRVVVNGGEPVGKFTYEWYVGNTVGGGIIISKSHVAADLEPIVYTVLVTDKQTGCTFVVSEEVPDLSVRPEPNLAITDIVCSDANSGSVSADVMGNTNNYFFDWYIGPGVKPSADFTGSTVNNLAAGTYTVRVTDKSKKCTFDSTFVIEQTVPPVIDGVAATAQTSCDPNNNNGSVTVTFAGDPADYLVEWFSGQNTLAANKAGEGQTLSGLAQGVYTVKLTDIATGCFATAQTTVVNNVVIPTLAAAATDATTCVPDNGSVTASVSAGNISDFIFFWYDGNQVKASPDYAEQGNILTGVGPGVYTVFAINQITGCEVAAAQTVTINNNTPAISISQVKVNEVPPSDCNSTGSLEVQVNQPGNTQGFTLEWYVGRAPFANPPIKTVNNAFSDVLDGIGAGVYSVVATDPASGCSSVESFILEFVDLHTVAVTPNDNTNCTPENGSLDIVLDTKGLDEAGFFLEIYEGSNSTGTPIATINGVSGQTNYSSVNTLAGGEYTVVAINSLPGFNDCRSIPVTVEIMNVATGPVLAINAQGNNTACTGGTFNGFAEIDIDGGANPANYTITWYEGQNITTAPVLGTNVGVVANNGERANQLKGGVYTAEVTNAQGCTTLIAVNIIDDAPILSIDVTPVNITSCDMMGNLTDGSATAQVMDEGVPVGGYTLTWTDINGSVVGSGPSVNNLAPGTYYVTAADAATNCGTTAEFIIEDLTINNPTIQIADFENPTRCLQTANLTGFLEITIDGNSASGYDITWREDGATGAIIAAGANQTRLNDLSVNANFITDTKSYFVEVINRDNQCRDNVIYAMEREVVPVNITATATPVTICDPANPDGTLFATITSGGFNNYTYNWTGPNGFTGTGRDVAGVPMGDYTVTAVDNLDAFCSADTLVSVMEELIYPELMLEALAPNTACVDSLADGVGRATVNGEFVGYTFEWYEGTDLTAAPVYTGSEFFGMKALLYTVRVIDNITGCTTEGTLQIEENIANLPDPTPVVLAHATSCEEPNGIVVASVEGNTQDYIFEWYMGQDIKPTPDFTGEIWAGVDAGFYTVRAINRNTGCIVGPATVEVLELLSYPEIDFEITSPTCDNDNGFAKLIMLNDVEIREITWTAENGTVYYGPNLSEVPAGIYEVTVTSHLGCSTTTTIELVPEIEAFNGVSRNGDNRNDFFRIGCITDYPQNLVKIFNRAGTLVYEMEGYDNATKYFDGTSNRGISLMGLSLPDGTYYYVIDKRDGSKPIAGYLEIVQ</sequence>
<evidence type="ECO:0000313" key="3">
    <source>
        <dbReference type="Proteomes" id="UP001139409"/>
    </source>
</evidence>
<dbReference type="RefSeq" id="WP_225699749.1">
    <property type="nucleotide sequence ID" value="NZ_JAIXNE010000007.1"/>
</dbReference>
<dbReference type="InterPro" id="IPR013783">
    <property type="entry name" value="Ig-like_fold"/>
</dbReference>
<name>A0A9X1L000_9BACT</name>
<feature type="signal peptide" evidence="1">
    <location>
        <begin position="1"/>
        <end position="21"/>
    </location>
</feature>
<dbReference type="Proteomes" id="UP001139409">
    <property type="component" value="Unassembled WGS sequence"/>
</dbReference>
<proteinExistence type="predicted"/>
<accession>A0A9X1L000</accession>
<organism evidence="2 3">
    <name type="scientific">Fulvivirga sedimenti</name>
    <dbReference type="NCBI Taxonomy" id="2879465"/>
    <lineage>
        <taxon>Bacteria</taxon>
        <taxon>Pseudomonadati</taxon>
        <taxon>Bacteroidota</taxon>
        <taxon>Cytophagia</taxon>
        <taxon>Cytophagales</taxon>
        <taxon>Fulvivirgaceae</taxon>
        <taxon>Fulvivirga</taxon>
    </lineage>
</organism>
<protein>
    <submittedName>
        <fullName evidence="2">Gliding motility-associated C-terminal domain-containing protein</fullName>
    </submittedName>
</protein>
<reference evidence="2" key="1">
    <citation type="submission" date="2021-09" db="EMBL/GenBank/DDBJ databases">
        <title>Fulvivirga sp. isolated from coastal sediment.</title>
        <authorList>
            <person name="Yu H."/>
        </authorList>
    </citation>
    <scope>NUCLEOTIDE SEQUENCE</scope>
    <source>
        <strain evidence="2">1062</strain>
    </source>
</reference>
<evidence type="ECO:0000256" key="1">
    <source>
        <dbReference type="SAM" id="SignalP"/>
    </source>
</evidence>
<keyword evidence="3" id="KW-1185">Reference proteome</keyword>
<feature type="chain" id="PRO_5040959302" evidence="1">
    <location>
        <begin position="22"/>
        <end position="2044"/>
    </location>
</feature>
<evidence type="ECO:0000313" key="2">
    <source>
        <dbReference type="EMBL" id="MCA6078890.1"/>
    </source>
</evidence>
<keyword evidence="1" id="KW-0732">Signal</keyword>
<dbReference type="Gene3D" id="2.60.40.10">
    <property type="entry name" value="Immunoglobulins"/>
    <property type="match status" value="1"/>
</dbReference>
<gene>
    <name evidence="2" type="ORF">LDX50_28705</name>
</gene>
<dbReference type="InterPro" id="IPR028994">
    <property type="entry name" value="Integrin_alpha_N"/>
</dbReference>
<dbReference type="SUPFAM" id="SSF69318">
    <property type="entry name" value="Integrin alpha N-terminal domain"/>
    <property type="match status" value="2"/>
</dbReference>
<comment type="caution">
    <text evidence="2">The sequence shown here is derived from an EMBL/GenBank/DDBJ whole genome shotgun (WGS) entry which is preliminary data.</text>
</comment>
<dbReference type="Pfam" id="PF13585">
    <property type="entry name" value="CHU_C"/>
    <property type="match status" value="1"/>
</dbReference>
<dbReference type="EMBL" id="JAIXNE010000007">
    <property type="protein sequence ID" value="MCA6078890.1"/>
    <property type="molecule type" value="Genomic_DNA"/>
</dbReference>